<dbReference type="Gene3D" id="3.40.30.10">
    <property type="entry name" value="Glutaredoxin"/>
    <property type="match status" value="1"/>
</dbReference>
<feature type="region of interest" description="Disordered" evidence="1">
    <location>
        <begin position="210"/>
        <end position="229"/>
    </location>
</feature>
<dbReference type="InterPro" id="IPR036249">
    <property type="entry name" value="Thioredoxin-like_sf"/>
</dbReference>
<feature type="region of interest" description="Disordered" evidence="1">
    <location>
        <begin position="87"/>
        <end position="146"/>
    </location>
</feature>
<dbReference type="SUPFAM" id="SSF52833">
    <property type="entry name" value="Thioredoxin-like"/>
    <property type="match status" value="1"/>
</dbReference>
<dbReference type="PANTHER" id="PTHR46990">
    <property type="entry name" value="GLUTAREDOXIN DOMAIN-CONTAINING CYSTEINE-RICH PROTEIN 1"/>
    <property type="match status" value="1"/>
</dbReference>
<feature type="compositionally biased region" description="Basic and acidic residues" evidence="1">
    <location>
        <begin position="108"/>
        <end position="117"/>
    </location>
</feature>
<dbReference type="PANTHER" id="PTHR46990:SF1">
    <property type="entry name" value="GLUTAREDOXIN DOMAIN-CONTAINING CYSTEINE-RICH PROTEIN 1"/>
    <property type="match status" value="1"/>
</dbReference>
<feature type="compositionally biased region" description="Low complexity" evidence="1">
    <location>
        <begin position="123"/>
        <end position="136"/>
    </location>
</feature>
<feature type="compositionally biased region" description="Polar residues" evidence="1">
    <location>
        <begin position="137"/>
        <end position="146"/>
    </location>
</feature>
<feature type="domain" description="Glutaredoxin" evidence="2">
    <location>
        <begin position="344"/>
        <end position="398"/>
    </location>
</feature>
<dbReference type="PROSITE" id="PS51354">
    <property type="entry name" value="GLUTAREDOXIN_2"/>
    <property type="match status" value="1"/>
</dbReference>
<organism evidence="3 4">
    <name type="scientific">Aplysia californica</name>
    <name type="common">California sea hare</name>
    <dbReference type="NCBI Taxonomy" id="6500"/>
    <lineage>
        <taxon>Eukaryota</taxon>
        <taxon>Metazoa</taxon>
        <taxon>Spiralia</taxon>
        <taxon>Lophotrochozoa</taxon>
        <taxon>Mollusca</taxon>
        <taxon>Gastropoda</taxon>
        <taxon>Heterobranchia</taxon>
        <taxon>Euthyneura</taxon>
        <taxon>Tectipleura</taxon>
        <taxon>Aplysiida</taxon>
        <taxon>Aplysioidea</taxon>
        <taxon>Aplysiidae</taxon>
        <taxon>Aplysia</taxon>
    </lineage>
</organism>
<accession>A0ABM0JYI1</accession>
<gene>
    <name evidence="4" type="primary">LOC101852712</name>
</gene>
<dbReference type="CDD" id="cd03031">
    <property type="entry name" value="GRX_GRX_like"/>
    <property type="match status" value="1"/>
</dbReference>
<dbReference type="Pfam" id="PF23733">
    <property type="entry name" value="GRXCR1-2_C"/>
    <property type="match status" value="1"/>
</dbReference>
<feature type="compositionally biased region" description="Polar residues" evidence="1">
    <location>
        <begin position="210"/>
        <end position="223"/>
    </location>
</feature>
<evidence type="ECO:0000256" key="1">
    <source>
        <dbReference type="SAM" id="MobiDB-lite"/>
    </source>
</evidence>
<sequence>MFRNFVKPAAFGKESMRECQGEPLAEIGQGSHPDDVPTTFINGSDVYTIPTDVSHGYIGASENGRIIQSVPTNAGKGGYTTSIMVNGTSPIPRRHSSEHSQVNGNQNEYDRQNEILKNKARASSYSSPYDYSPQQDLQQTNTRHSSPISTISEEFSHMHTSPPTTNSTPNYYTNGPQFNQSQTLPAKAPLANGTNSHSAFAYHNPEATVQSCPSPFQGSSGSSDADLESEERDQFFIASPPMMKRFNVVPSSPAQADPVFVGRRDVRDPKSVHERQIVSSKGTVRGFKNRVRAGIATFWAQPDDQIIEYTSVEQPKLVRNYRQLEQGKIVIYATTMSVVRETSERCKVVRCLLQNHMVRYEERDLYMSREIQQELRQRLAQEGVSEVRLPHVFADGIHLGGSDELEKLNEAGELRGLLDSYAKIVVRIMCEKCGGYRFVPCETCHGSKRSLIRNHFTEEFCALRCMQCDENGLRRCDMCKDQQE</sequence>
<dbReference type="InterPro" id="IPR042797">
    <property type="entry name" value="GRXCR1"/>
</dbReference>
<dbReference type="InterPro" id="IPR002109">
    <property type="entry name" value="Glutaredoxin"/>
</dbReference>
<name>A0ABM0JYI1_APLCA</name>
<protein>
    <submittedName>
        <fullName evidence="4">Glutaredoxin domain-containing cysteine-rich protein CG31559 isoform X1</fullName>
    </submittedName>
</protein>
<keyword evidence="3" id="KW-1185">Reference proteome</keyword>
<dbReference type="RefSeq" id="XP_005104530.1">
    <property type="nucleotide sequence ID" value="XM_005104473.1"/>
</dbReference>
<reference evidence="4" key="1">
    <citation type="submission" date="2025-08" db="UniProtKB">
        <authorList>
            <consortium name="RefSeq"/>
        </authorList>
    </citation>
    <scope>IDENTIFICATION</scope>
</reference>
<proteinExistence type="predicted"/>
<dbReference type="GeneID" id="101852712"/>
<evidence type="ECO:0000313" key="3">
    <source>
        <dbReference type="Proteomes" id="UP000694888"/>
    </source>
</evidence>
<dbReference type="Pfam" id="PF00462">
    <property type="entry name" value="Glutaredoxin"/>
    <property type="match status" value="1"/>
</dbReference>
<evidence type="ECO:0000313" key="4">
    <source>
        <dbReference type="RefSeq" id="XP_005104530.1"/>
    </source>
</evidence>
<dbReference type="Proteomes" id="UP000694888">
    <property type="component" value="Unplaced"/>
</dbReference>
<evidence type="ECO:0000259" key="2">
    <source>
        <dbReference type="Pfam" id="PF00462"/>
    </source>
</evidence>